<dbReference type="InterPro" id="IPR045174">
    <property type="entry name" value="Dof"/>
</dbReference>
<keyword evidence="5 8" id="KW-0238">DNA-binding</keyword>
<keyword evidence="6 9" id="KW-0804">Transcription</keyword>
<dbReference type="AlphaFoldDB" id="A0AAV3QZ07"/>
<organism evidence="12 13">
    <name type="scientific">Lithospermum erythrorhizon</name>
    <name type="common">Purple gromwell</name>
    <name type="synonym">Lithospermum officinale var. erythrorhizon</name>
    <dbReference type="NCBI Taxonomy" id="34254"/>
    <lineage>
        <taxon>Eukaryota</taxon>
        <taxon>Viridiplantae</taxon>
        <taxon>Streptophyta</taxon>
        <taxon>Embryophyta</taxon>
        <taxon>Tracheophyta</taxon>
        <taxon>Spermatophyta</taxon>
        <taxon>Magnoliopsida</taxon>
        <taxon>eudicotyledons</taxon>
        <taxon>Gunneridae</taxon>
        <taxon>Pentapetalae</taxon>
        <taxon>asterids</taxon>
        <taxon>lamiids</taxon>
        <taxon>Boraginales</taxon>
        <taxon>Boraginaceae</taxon>
        <taxon>Boraginoideae</taxon>
        <taxon>Lithospermeae</taxon>
        <taxon>Lithospermum</taxon>
    </lineage>
</organism>
<gene>
    <name evidence="12" type="ORF">LIER_23853</name>
</gene>
<feature type="compositionally biased region" description="Low complexity" evidence="10">
    <location>
        <begin position="83"/>
        <end position="119"/>
    </location>
</feature>
<evidence type="ECO:0000256" key="6">
    <source>
        <dbReference type="ARBA" id="ARBA00023163"/>
    </source>
</evidence>
<dbReference type="GO" id="GO:0003700">
    <property type="term" value="F:DNA-binding transcription factor activity"/>
    <property type="evidence" value="ECO:0007669"/>
    <property type="project" value="UniProtKB-UniRule"/>
</dbReference>
<evidence type="ECO:0000256" key="9">
    <source>
        <dbReference type="RuleBase" id="RU369094"/>
    </source>
</evidence>
<evidence type="ECO:0000313" key="13">
    <source>
        <dbReference type="Proteomes" id="UP001454036"/>
    </source>
</evidence>
<dbReference type="PANTHER" id="PTHR31992:SF141">
    <property type="entry name" value="DOF ZINC FINGER PROTEIN DOF1.4"/>
    <property type="match status" value="1"/>
</dbReference>
<evidence type="ECO:0000256" key="4">
    <source>
        <dbReference type="ARBA" id="ARBA00023015"/>
    </source>
</evidence>
<dbReference type="GO" id="GO:0008270">
    <property type="term" value="F:zinc ion binding"/>
    <property type="evidence" value="ECO:0007669"/>
    <property type="project" value="UniProtKB-KW"/>
</dbReference>
<feature type="domain" description="Dof-type" evidence="11">
    <location>
        <begin position="28"/>
        <end position="82"/>
    </location>
</feature>
<dbReference type="InterPro" id="IPR003851">
    <property type="entry name" value="Znf_Dof"/>
</dbReference>
<keyword evidence="7 8" id="KW-0539">Nucleus</keyword>
<keyword evidence="4 9" id="KW-0805">Transcription regulation</keyword>
<keyword evidence="3 9" id="KW-0862">Zinc</keyword>
<evidence type="ECO:0000256" key="8">
    <source>
        <dbReference type="PROSITE-ProRule" id="PRU00071"/>
    </source>
</evidence>
<dbReference type="Pfam" id="PF02701">
    <property type="entry name" value="Zn_ribbon_Dof"/>
    <property type="match status" value="1"/>
</dbReference>
<evidence type="ECO:0000256" key="10">
    <source>
        <dbReference type="SAM" id="MobiDB-lite"/>
    </source>
</evidence>
<proteinExistence type="predicted"/>
<feature type="region of interest" description="Disordered" evidence="10">
    <location>
        <begin position="69"/>
        <end position="119"/>
    </location>
</feature>
<dbReference type="PROSITE" id="PS50884">
    <property type="entry name" value="ZF_DOF_2"/>
    <property type="match status" value="1"/>
</dbReference>
<name>A0AAV3QZ07_LITER</name>
<dbReference type="EMBL" id="BAABME010006808">
    <property type="protein sequence ID" value="GAA0169339.1"/>
    <property type="molecule type" value="Genomic_DNA"/>
</dbReference>
<evidence type="ECO:0000313" key="12">
    <source>
        <dbReference type="EMBL" id="GAA0169339.1"/>
    </source>
</evidence>
<dbReference type="GO" id="GO:0003677">
    <property type="term" value="F:DNA binding"/>
    <property type="evidence" value="ECO:0007669"/>
    <property type="project" value="UniProtKB-UniRule"/>
</dbReference>
<reference evidence="12 13" key="1">
    <citation type="submission" date="2024-01" db="EMBL/GenBank/DDBJ databases">
        <title>The complete chloroplast genome sequence of Lithospermum erythrorhizon: insights into the phylogenetic relationship among Boraginaceae species and the maternal lineages of purple gromwells.</title>
        <authorList>
            <person name="Okada T."/>
            <person name="Watanabe K."/>
        </authorList>
    </citation>
    <scope>NUCLEOTIDE SEQUENCE [LARGE SCALE GENOMIC DNA]</scope>
</reference>
<accession>A0AAV3QZ07</accession>
<evidence type="ECO:0000256" key="3">
    <source>
        <dbReference type="ARBA" id="ARBA00022833"/>
    </source>
</evidence>
<keyword evidence="1 9" id="KW-0479">Metal-binding</keyword>
<dbReference type="GO" id="GO:0005634">
    <property type="term" value="C:nucleus"/>
    <property type="evidence" value="ECO:0007669"/>
    <property type="project" value="UniProtKB-SubCell"/>
</dbReference>
<evidence type="ECO:0000256" key="7">
    <source>
        <dbReference type="ARBA" id="ARBA00023242"/>
    </source>
</evidence>
<keyword evidence="2 8" id="KW-0863">Zinc-finger</keyword>
<evidence type="ECO:0000256" key="5">
    <source>
        <dbReference type="ARBA" id="ARBA00023125"/>
    </source>
</evidence>
<comment type="caution">
    <text evidence="12">The sequence shown here is derived from an EMBL/GenBank/DDBJ whole genome shotgun (WGS) entry which is preliminary data.</text>
</comment>
<evidence type="ECO:0000256" key="1">
    <source>
        <dbReference type="ARBA" id="ARBA00022723"/>
    </source>
</evidence>
<evidence type="ECO:0000259" key="11">
    <source>
        <dbReference type="PROSITE" id="PS50884"/>
    </source>
</evidence>
<evidence type="ECO:0000256" key="2">
    <source>
        <dbReference type="ARBA" id="ARBA00022771"/>
    </source>
</evidence>
<dbReference type="PANTHER" id="PTHR31992">
    <property type="entry name" value="DOF ZINC FINGER PROTEIN DOF1.4-RELATED"/>
    <property type="match status" value="1"/>
</dbReference>
<comment type="function">
    <text evidence="9">Transcription factor that binds specifically to a 5'-AA[AG]G-3' consensus core sequence.</text>
</comment>
<sequence>MSSENLENMLGCPKLLREYKPKPAEQAMTCPKCYSTNTKFCYYNNYSISQPNYFCKSCRRYWNQEGALRNVPVGGGTRKNKRSSSSSSKKISMMGDNNNNNPSFNSSISSGENNEFLGT</sequence>
<protein>
    <recommendedName>
        <fullName evidence="9">Dof zinc finger protein</fullName>
    </recommendedName>
</protein>
<comment type="subcellular location">
    <subcellularLocation>
        <location evidence="8 9">Nucleus</location>
    </subcellularLocation>
</comment>
<dbReference type="Proteomes" id="UP001454036">
    <property type="component" value="Unassembled WGS sequence"/>
</dbReference>
<keyword evidence="13" id="KW-1185">Reference proteome</keyword>